<feature type="transmembrane region" description="Helical" evidence="1">
    <location>
        <begin position="73"/>
        <end position="96"/>
    </location>
</feature>
<keyword evidence="1" id="KW-0812">Transmembrane</keyword>
<sequence>MSQNLSIWLLIGLAAIAANLPFINQRLMTVVPLRTPVKSLAWRLAELVVWYFIVGGVGMALEKSMGQNYPQGWEFYAVTASLFLTLAFPGFVYRYLARRRA</sequence>
<feature type="transmembrane region" description="Helical" evidence="1">
    <location>
        <begin position="44"/>
        <end position="61"/>
    </location>
</feature>
<dbReference type="Proteomes" id="UP000589716">
    <property type="component" value="Unassembled WGS sequence"/>
</dbReference>
<dbReference type="PIRSF" id="PIRSF019883">
    <property type="entry name" value="UCP019883"/>
    <property type="match status" value="1"/>
</dbReference>
<protein>
    <submittedName>
        <fullName evidence="2">DUF2818 family protein</fullName>
    </submittedName>
</protein>
<dbReference type="EMBL" id="JACCKX010000001">
    <property type="protein sequence ID" value="NZA00721.1"/>
    <property type="molecule type" value="Genomic_DNA"/>
</dbReference>
<keyword evidence="1" id="KW-1133">Transmembrane helix</keyword>
<evidence type="ECO:0000256" key="1">
    <source>
        <dbReference type="SAM" id="Phobius"/>
    </source>
</evidence>
<feature type="transmembrane region" description="Helical" evidence="1">
    <location>
        <begin position="6"/>
        <end position="23"/>
    </location>
</feature>
<evidence type="ECO:0000313" key="3">
    <source>
        <dbReference type="Proteomes" id="UP000589716"/>
    </source>
</evidence>
<accession>A0A853ISX0</accession>
<name>A0A853ISX0_9BURK</name>
<gene>
    <name evidence="2" type="ORF">H0I39_01075</name>
</gene>
<dbReference type="AlphaFoldDB" id="A0A853ISX0"/>
<keyword evidence="1" id="KW-0472">Membrane</keyword>
<evidence type="ECO:0000313" key="2">
    <source>
        <dbReference type="EMBL" id="NZA00721.1"/>
    </source>
</evidence>
<keyword evidence="3" id="KW-1185">Reference proteome</keyword>
<dbReference type="Pfam" id="PF10993">
    <property type="entry name" value="DUF2818"/>
    <property type="match status" value="1"/>
</dbReference>
<dbReference type="RefSeq" id="WP_180549272.1">
    <property type="nucleotide sequence ID" value="NZ_DAIPTI010000012.1"/>
</dbReference>
<proteinExistence type="predicted"/>
<comment type="caution">
    <text evidence="2">The sequence shown here is derived from an EMBL/GenBank/DDBJ whole genome shotgun (WGS) entry which is preliminary data.</text>
</comment>
<organism evidence="2 3">
    <name type="scientific">Ottowia beijingensis</name>
    <dbReference type="NCBI Taxonomy" id="1207057"/>
    <lineage>
        <taxon>Bacteria</taxon>
        <taxon>Pseudomonadati</taxon>
        <taxon>Pseudomonadota</taxon>
        <taxon>Betaproteobacteria</taxon>
        <taxon>Burkholderiales</taxon>
        <taxon>Comamonadaceae</taxon>
        <taxon>Ottowia</taxon>
    </lineage>
</organism>
<dbReference type="InterPro" id="IPR016768">
    <property type="entry name" value="UCP019883"/>
</dbReference>
<reference evidence="2 3" key="1">
    <citation type="submission" date="2020-07" db="EMBL/GenBank/DDBJ databases">
        <authorList>
            <person name="Maaloum M."/>
        </authorList>
    </citation>
    <scope>NUCLEOTIDE SEQUENCE [LARGE SCALE GENOMIC DNA]</scope>
    <source>
        <strain evidence="2 3">GCS-AN-3</strain>
    </source>
</reference>